<comment type="function">
    <text evidence="9">Releases the supercoiling and torsional tension of DNA introduced during the DNA replication and transcription by transiently cleaving and rejoining one strand of the DNA duplex. Introduces a single-strand break via transesterification at the specific target site 5'-[CT]CCTTp site in duplex DNA. The scissile phosphodiester is attacked by the catalytic tyrosine of the enzyme, resulting in the formation of a DNA-(3'-phosphotyrosyl)-enzyme intermediate and the expulsion of a 5'-OH DNA strand. The free DNA strand then undergoes passage around the unbroken strand thus removing DNA supercoils. Finally, in the religation step, the DNA 5'-OH attacks the covalent intermediate to expel the active-site tyrosine and restore the DNA phosphodiester backbone.</text>
</comment>
<dbReference type="PANTHER" id="PTHR10290">
    <property type="entry name" value="DNA TOPOISOMERASE I"/>
    <property type="match status" value="1"/>
</dbReference>
<dbReference type="InterPro" id="IPR025834">
    <property type="entry name" value="TopoI_C_dom"/>
</dbReference>
<evidence type="ECO:0000256" key="2">
    <source>
        <dbReference type="ARBA" id="ARBA00004123"/>
    </source>
</evidence>
<dbReference type="OrthoDB" id="47179at2759"/>
<organism evidence="12 13">
    <name type="scientific">Chrysodeixis includens</name>
    <name type="common">Soybean looper</name>
    <name type="synonym">Pseudoplusia includens</name>
    <dbReference type="NCBI Taxonomy" id="689277"/>
    <lineage>
        <taxon>Eukaryota</taxon>
        <taxon>Metazoa</taxon>
        <taxon>Ecdysozoa</taxon>
        <taxon>Arthropoda</taxon>
        <taxon>Hexapoda</taxon>
        <taxon>Insecta</taxon>
        <taxon>Pterygota</taxon>
        <taxon>Neoptera</taxon>
        <taxon>Endopterygota</taxon>
        <taxon>Lepidoptera</taxon>
        <taxon>Glossata</taxon>
        <taxon>Ditrysia</taxon>
        <taxon>Noctuoidea</taxon>
        <taxon>Noctuidae</taxon>
        <taxon>Plusiinae</taxon>
        <taxon>Chrysodeixis</taxon>
    </lineage>
</organism>
<dbReference type="GO" id="GO:0003917">
    <property type="term" value="F:DNA topoisomerase type I (single strand cut, ATP-independent) activity"/>
    <property type="evidence" value="ECO:0007669"/>
    <property type="project" value="UniProtKB-UniRule"/>
</dbReference>
<evidence type="ECO:0000313" key="12">
    <source>
        <dbReference type="EMBL" id="CAH0592459.1"/>
    </source>
</evidence>
<keyword evidence="13" id="KW-1185">Reference proteome</keyword>
<accession>A0A9P0FUL7</accession>
<evidence type="ECO:0000259" key="11">
    <source>
        <dbReference type="SMART" id="SM00435"/>
    </source>
</evidence>
<comment type="similarity">
    <text evidence="3 8 9">Belongs to the type IB topoisomerase family.</text>
</comment>
<dbReference type="GO" id="GO:0005694">
    <property type="term" value="C:chromosome"/>
    <property type="evidence" value="ECO:0007669"/>
    <property type="project" value="InterPro"/>
</dbReference>
<dbReference type="InterPro" id="IPR051062">
    <property type="entry name" value="Topoisomerase_IB"/>
</dbReference>
<dbReference type="PRINTS" id="PR00416">
    <property type="entry name" value="EUTPISMRASEI"/>
</dbReference>
<reference evidence="12" key="1">
    <citation type="submission" date="2021-12" db="EMBL/GenBank/DDBJ databases">
        <authorList>
            <person name="King R."/>
        </authorList>
    </citation>
    <scope>NUCLEOTIDE SEQUENCE</scope>
</reference>
<dbReference type="Gene3D" id="3.90.15.10">
    <property type="entry name" value="Topoisomerase I, Chain A, domain 3"/>
    <property type="match status" value="1"/>
</dbReference>
<keyword evidence="7" id="KW-0539">Nucleus</keyword>
<dbReference type="InterPro" id="IPR011010">
    <property type="entry name" value="DNA_brk_join_enz"/>
</dbReference>
<evidence type="ECO:0000256" key="4">
    <source>
        <dbReference type="ARBA" id="ARBA00023029"/>
    </source>
</evidence>
<dbReference type="Gene3D" id="1.10.10.41">
    <property type="entry name" value="Yeast DNA topoisomerase - domain 1"/>
    <property type="match status" value="1"/>
</dbReference>
<comment type="catalytic activity">
    <reaction evidence="1 8 9">
        <text>ATP-independent breakage of single-stranded DNA, followed by passage and rejoining.</text>
        <dbReference type="EC" id="5.6.2.1"/>
    </reaction>
</comment>
<dbReference type="CDD" id="cd00659">
    <property type="entry name" value="Topo_IB_C"/>
    <property type="match status" value="1"/>
</dbReference>
<dbReference type="InterPro" id="IPR001631">
    <property type="entry name" value="TopoI"/>
</dbReference>
<dbReference type="Gene3D" id="2.170.11.10">
    <property type="entry name" value="DNA Topoisomerase I, domain 2"/>
    <property type="match status" value="1"/>
</dbReference>
<dbReference type="Pfam" id="PF02919">
    <property type="entry name" value="Topoisom_I_N"/>
    <property type="match status" value="1"/>
</dbReference>
<dbReference type="PROSITE" id="PS52038">
    <property type="entry name" value="TOPO_IB_2"/>
    <property type="match status" value="1"/>
</dbReference>
<evidence type="ECO:0000256" key="9">
    <source>
        <dbReference type="RuleBase" id="RU365101"/>
    </source>
</evidence>
<dbReference type="SUPFAM" id="SSF56741">
    <property type="entry name" value="Eukaryotic DNA topoisomerase I, N-terminal DNA-binding fragment"/>
    <property type="match status" value="1"/>
</dbReference>
<keyword evidence="4 8" id="KW-0799">Topoisomerase</keyword>
<dbReference type="InterPro" id="IPR013034">
    <property type="entry name" value="DNA_topo_DNA_db_N_dom1"/>
</dbReference>
<dbReference type="InterPro" id="IPR013499">
    <property type="entry name" value="TopoI_euk"/>
</dbReference>
<comment type="subcellular location">
    <subcellularLocation>
        <location evidence="2">Nucleus</location>
    </subcellularLocation>
</comment>
<dbReference type="FunFam" id="3.90.15.10:FF:000003">
    <property type="entry name" value="DNA topoisomerase I"/>
    <property type="match status" value="1"/>
</dbReference>
<evidence type="ECO:0000256" key="3">
    <source>
        <dbReference type="ARBA" id="ARBA00006645"/>
    </source>
</evidence>
<dbReference type="GO" id="GO:0007059">
    <property type="term" value="P:chromosome segregation"/>
    <property type="evidence" value="ECO:0007669"/>
    <property type="project" value="TreeGrafter"/>
</dbReference>
<feature type="coiled-coil region" evidence="10">
    <location>
        <begin position="514"/>
        <end position="557"/>
    </location>
</feature>
<dbReference type="InterPro" id="IPR013500">
    <property type="entry name" value="TopoI_cat_euk"/>
</dbReference>
<gene>
    <name evidence="12" type="ORF">CINC_LOCUS5659</name>
</gene>
<dbReference type="InterPro" id="IPR014711">
    <property type="entry name" value="TopoI_cat_a-hlx-sub_euk"/>
</dbReference>
<sequence>MNMSEKEVTCDEPDQVDVFGTISHSITSRDVLQDIKSDQTDDDDEDGVSIKRSKLETNTISNKHVDLVSAEKSDDNVIMKTNKKSEWEILEHQGPIFPAEYTPLPDNVQFIYDKQKIKLSPAAEEVAGFYAKMLDHKYTENKIFNENFFTDWRDIMEEEEKNLIKDIAKCDFSQIKDYFELLSENKKKQTTEEKKMLQSERKKIKNKYGYCIVDGNREKICNYIIEAPGLFKGRGDHPKMGKLKTRVMPEEITINCSRGSVVPKPPAGHQWGNIIHDNSAFWLASWVGKVSGKKKYVELDPSSTLKQEKDKQKYDTAKRLHKYIDEIRKSYTEHSMNNMSILERQRTVALYFIDKLALRAGNEKDDDLADTVGCCSLRVEHVELYDIKDNKENVVEFDFLGKDSMPYYISVPVEPHIFKNLVEFKKNKKDTEDLFDDLDTKSLNEYLKTLMPELTAKVFRTYNASRTLQMKLDAFNKADATIDEKVQHYNQANREVATLCNHQRTARVPTSARAEKLEKEIKQARLKVDIAETEDSRESARRELIKLENRLDQTLNKQVALNTSREHYMDPRITVAWCLKHDVPLHRVYSERLLSKFQWAIKLADKDFVFG</sequence>
<keyword evidence="5 8" id="KW-0238">DNA-binding</keyword>
<evidence type="ECO:0000313" key="13">
    <source>
        <dbReference type="Proteomes" id="UP001154114"/>
    </source>
</evidence>
<dbReference type="Proteomes" id="UP001154114">
    <property type="component" value="Chromosome 2"/>
</dbReference>
<evidence type="ECO:0000256" key="10">
    <source>
        <dbReference type="SAM" id="Coils"/>
    </source>
</evidence>
<dbReference type="EC" id="5.6.2.1" evidence="9"/>
<dbReference type="InterPro" id="IPR008336">
    <property type="entry name" value="TopoI_DNA-bd_euk"/>
</dbReference>
<protein>
    <recommendedName>
        <fullName evidence="9">DNA topoisomerase I</fullName>
        <ecNumber evidence="9">5.6.2.1</ecNumber>
    </recommendedName>
    <alternativeName>
        <fullName evidence="9">DNA topoisomerase 1</fullName>
    </alternativeName>
</protein>
<dbReference type="Pfam" id="PF01028">
    <property type="entry name" value="Topoisom_I"/>
    <property type="match status" value="1"/>
</dbReference>
<keyword evidence="10" id="KW-0175">Coiled coil</keyword>
<dbReference type="SMART" id="SM00435">
    <property type="entry name" value="TOPEUc"/>
    <property type="match status" value="1"/>
</dbReference>
<evidence type="ECO:0000256" key="6">
    <source>
        <dbReference type="ARBA" id="ARBA00023235"/>
    </source>
</evidence>
<keyword evidence="6 8" id="KW-0413">Isomerase</keyword>
<dbReference type="InterPro" id="IPR036202">
    <property type="entry name" value="TopoI_DNA-bd_euk_N_sf"/>
</dbReference>
<evidence type="ECO:0000256" key="7">
    <source>
        <dbReference type="ARBA" id="ARBA00023242"/>
    </source>
</evidence>
<proteinExistence type="inferred from homology"/>
<dbReference type="Gene3D" id="1.10.132.10">
    <property type="match status" value="1"/>
</dbReference>
<dbReference type="GO" id="GO:0003677">
    <property type="term" value="F:DNA binding"/>
    <property type="evidence" value="ECO:0007669"/>
    <property type="project" value="UniProtKB-UniRule"/>
</dbReference>
<dbReference type="FunFam" id="1.10.10.41:FF:000001">
    <property type="entry name" value="DNA topoisomerase I"/>
    <property type="match status" value="1"/>
</dbReference>
<feature type="active site" description="O-(3'-phospho-DNA)-tyrosine intermediate" evidence="8">
    <location>
        <position position="568"/>
    </location>
</feature>
<dbReference type="AlphaFoldDB" id="A0A9P0FUL7"/>
<evidence type="ECO:0000256" key="5">
    <source>
        <dbReference type="ARBA" id="ARBA00023125"/>
    </source>
</evidence>
<dbReference type="InterPro" id="IPR013030">
    <property type="entry name" value="DNA_topo_DNA_db_N_dom2"/>
</dbReference>
<dbReference type="InterPro" id="IPR014727">
    <property type="entry name" value="TopoI_cat_a/b-sub_euk"/>
</dbReference>
<dbReference type="Pfam" id="PF14370">
    <property type="entry name" value="Topo_C_assoc"/>
    <property type="match status" value="1"/>
</dbReference>
<dbReference type="EMBL" id="LR824005">
    <property type="protein sequence ID" value="CAH0592459.1"/>
    <property type="molecule type" value="Genomic_DNA"/>
</dbReference>
<name>A0A9P0FUL7_CHRIL</name>
<dbReference type="GO" id="GO:0006260">
    <property type="term" value="P:DNA replication"/>
    <property type="evidence" value="ECO:0007669"/>
    <property type="project" value="TreeGrafter"/>
</dbReference>
<dbReference type="GO" id="GO:0006265">
    <property type="term" value="P:DNA topological change"/>
    <property type="evidence" value="ECO:0007669"/>
    <property type="project" value="UniProtKB-UniRule"/>
</dbReference>
<dbReference type="PANTHER" id="PTHR10290:SF3">
    <property type="entry name" value="DNA TOPOISOMERASE 1"/>
    <property type="match status" value="1"/>
</dbReference>
<dbReference type="SUPFAM" id="SSF56349">
    <property type="entry name" value="DNA breaking-rejoining enzymes"/>
    <property type="match status" value="1"/>
</dbReference>
<evidence type="ECO:0000256" key="8">
    <source>
        <dbReference type="PROSITE-ProRule" id="PRU01382"/>
    </source>
</evidence>
<dbReference type="GO" id="GO:0005730">
    <property type="term" value="C:nucleolus"/>
    <property type="evidence" value="ECO:0007669"/>
    <property type="project" value="TreeGrafter"/>
</dbReference>
<evidence type="ECO:0000256" key="1">
    <source>
        <dbReference type="ARBA" id="ARBA00000213"/>
    </source>
</evidence>
<feature type="domain" description="DNA topoisomerase I eukaryotic-type" evidence="11">
    <location>
        <begin position="230"/>
        <end position="582"/>
    </location>
</feature>